<keyword evidence="1" id="KW-0472">Membrane</keyword>
<name>X0YM10_9ZZZZ</name>
<dbReference type="AlphaFoldDB" id="X0YM10"/>
<comment type="caution">
    <text evidence="2">The sequence shown here is derived from an EMBL/GenBank/DDBJ whole genome shotgun (WGS) entry which is preliminary data.</text>
</comment>
<keyword evidence="1" id="KW-0812">Transmembrane</keyword>
<evidence type="ECO:0008006" key="3">
    <source>
        <dbReference type="Google" id="ProtNLM"/>
    </source>
</evidence>
<protein>
    <recommendedName>
        <fullName evidence="3">Chemotaxis methyl-accepting receptor HlyB-like 4HB MCP domain-containing protein</fullName>
    </recommendedName>
</protein>
<evidence type="ECO:0000313" key="2">
    <source>
        <dbReference type="EMBL" id="GAG37761.1"/>
    </source>
</evidence>
<feature type="non-terminal residue" evidence="2">
    <location>
        <position position="195"/>
    </location>
</feature>
<feature type="transmembrane region" description="Helical" evidence="1">
    <location>
        <begin position="164"/>
        <end position="189"/>
    </location>
</feature>
<organism evidence="2">
    <name type="scientific">marine sediment metagenome</name>
    <dbReference type="NCBI Taxonomy" id="412755"/>
    <lineage>
        <taxon>unclassified sequences</taxon>
        <taxon>metagenomes</taxon>
        <taxon>ecological metagenomes</taxon>
    </lineage>
</organism>
<reference evidence="2" key="1">
    <citation type="journal article" date="2014" name="Front. Microbiol.">
        <title>High frequency of phylogenetically diverse reductive dehalogenase-homologous genes in deep subseafloor sedimentary metagenomes.</title>
        <authorList>
            <person name="Kawai M."/>
            <person name="Futagami T."/>
            <person name="Toyoda A."/>
            <person name="Takaki Y."/>
            <person name="Nishi S."/>
            <person name="Hori S."/>
            <person name="Arai W."/>
            <person name="Tsubouchi T."/>
            <person name="Morono Y."/>
            <person name="Uchiyama I."/>
            <person name="Ito T."/>
            <person name="Fujiyama A."/>
            <person name="Inagaki F."/>
            <person name="Takami H."/>
        </authorList>
    </citation>
    <scope>NUCLEOTIDE SEQUENCE</scope>
    <source>
        <strain evidence="2">Expedition CK06-06</strain>
    </source>
</reference>
<sequence>MKIKTKLLVSAAASIALVIALGLVVFFTAREVDEARAKDETTHQMLQRISELNIVASDYLMYGGERARTQWYSSYDSLGQLVSEDEFAESISMDFEAMGATFAQLVTAREVQTAGDADTAAAEAYEARLMAKLSLYSQSMTSDAVLLADASRADISSTQQRATVLVLALIGLLLAIMVGTGLAVFLSIANPITRL</sequence>
<proteinExistence type="predicted"/>
<keyword evidence="1" id="KW-1133">Transmembrane helix</keyword>
<accession>X0YM10</accession>
<gene>
    <name evidence="2" type="ORF">S01H1_63708</name>
</gene>
<evidence type="ECO:0000256" key="1">
    <source>
        <dbReference type="SAM" id="Phobius"/>
    </source>
</evidence>
<dbReference type="EMBL" id="BARS01041949">
    <property type="protein sequence ID" value="GAG37761.1"/>
    <property type="molecule type" value="Genomic_DNA"/>
</dbReference>